<evidence type="ECO:0000313" key="10">
    <source>
        <dbReference type="EMBL" id="ASB29982.1"/>
    </source>
</evidence>
<comment type="subcellular location">
    <subcellularLocation>
        <location evidence="1">Membrane</location>
    </subcellularLocation>
    <subcellularLocation>
        <location evidence="9">Mitochondrion membrane</location>
        <topology evidence="9">Multi-pass membrane protein</topology>
    </subcellularLocation>
</comment>
<keyword evidence="9 10" id="KW-0496">Mitochondrion</keyword>
<evidence type="ECO:0000256" key="9">
    <source>
        <dbReference type="RuleBase" id="RU003640"/>
    </source>
</evidence>
<keyword evidence="9" id="KW-0830">Ubiquinone</keyword>
<accession>A0A1Z2WWY4</accession>
<feature type="transmembrane region" description="Helical" evidence="9">
    <location>
        <begin position="6"/>
        <end position="24"/>
    </location>
</feature>
<evidence type="ECO:0000256" key="7">
    <source>
        <dbReference type="ARBA" id="ARBA00023136"/>
    </source>
</evidence>
<evidence type="ECO:0000256" key="2">
    <source>
        <dbReference type="ARBA" id="ARBA00008472"/>
    </source>
</evidence>
<feature type="transmembrane region" description="Helical" evidence="9">
    <location>
        <begin position="84"/>
        <end position="105"/>
    </location>
</feature>
<dbReference type="GO" id="GO:0030964">
    <property type="term" value="C:NADH dehydrogenase complex"/>
    <property type="evidence" value="ECO:0007669"/>
    <property type="project" value="TreeGrafter"/>
</dbReference>
<evidence type="ECO:0000256" key="6">
    <source>
        <dbReference type="ARBA" id="ARBA00022989"/>
    </source>
</evidence>
<evidence type="ECO:0000256" key="3">
    <source>
        <dbReference type="ARBA" id="ARBA00021007"/>
    </source>
</evidence>
<gene>
    <name evidence="10" type="primary">nad3</name>
</gene>
<comment type="similarity">
    <text evidence="2 9">Belongs to the complex I subunit 3 family.</text>
</comment>
<keyword evidence="6 9" id="KW-1133">Transmembrane helix</keyword>
<name>A0A1Z2WWY4_9BIVA</name>
<keyword evidence="4 9" id="KW-0813">Transport</keyword>
<keyword evidence="7 9" id="KW-0472">Membrane</keyword>
<comment type="function">
    <text evidence="9">Core subunit of the mitochondrial membrane respiratory chain NADH dehydrogenase (Complex I) which catalyzes electron transfer from NADH through the respiratory chain, using ubiquinone as an electron acceptor. Essential for the catalytic activity of complex I.</text>
</comment>
<organism evidence="10">
    <name type="scientific">Modiolus philippinarum</name>
    <dbReference type="NCBI Taxonomy" id="310899"/>
    <lineage>
        <taxon>Eukaryota</taxon>
        <taxon>Metazoa</taxon>
        <taxon>Spiralia</taxon>
        <taxon>Lophotrochozoa</taxon>
        <taxon>Mollusca</taxon>
        <taxon>Bivalvia</taxon>
        <taxon>Autobranchia</taxon>
        <taxon>Pteriomorphia</taxon>
        <taxon>Mytilida</taxon>
        <taxon>Mytiloidea</taxon>
        <taxon>Mytilidae</taxon>
        <taxon>Modiolinae</taxon>
        <taxon>Modiolus</taxon>
    </lineage>
</organism>
<feature type="transmembrane region" description="Helical" evidence="9">
    <location>
        <begin position="56"/>
        <end position="78"/>
    </location>
</feature>
<evidence type="ECO:0000256" key="4">
    <source>
        <dbReference type="ARBA" id="ARBA00022448"/>
    </source>
</evidence>
<comment type="catalytic activity">
    <reaction evidence="8 9">
        <text>a ubiquinone + NADH + 5 H(+)(in) = a ubiquinol + NAD(+) + 4 H(+)(out)</text>
        <dbReference type="Rhea" id="RHEA:29091"/>
        <dbReference type="Rhea" id="RHEA-COMP:9565"/>
        <dbReference type="Rhea" id="RHEA-COMP:9566"/>
        <dbReference type="ChEBI" id="CHEBI:15378"/>
        <dbReference type="ChEBI" id="CHEBI:16389"/>
        <dbReference type="ChEBI" id="CHEBI:17976"/>
        <dbReference type="ChEBI" id="CHEBI:57540"/>
        <dbReference type="ChEBI" id="CHEBI:57945"/>
        <dbReference type="EC" id="7.1.1.2"/>
    </reaction>
</comment>
<keyword evidence="9" id="KW-0679">Respiratory chain</keyword>
<keyword evidence="5 9" id="KW-0812">Transmembrane</keyword>
<reference evidence="10" key="1">
    <citation type="journal article" date="2017" name="Nat. Ecol. Evol.">
        <title>Adaptation to deep-sea chemosynthetic environments as revealed by mussel genomes.</title>
        <authorList>
            <person name="Sun J."/>
            <person name="Zhang Y."/>
            <person name="Xu T."/>
            <person name="Zhang Y."/>
            <person name="Mu H."/>
            <person name="Zhang Y."/>
            <person name="Lan Y."/>
            <person name="Fields C.J."/>
            <person name="Hui J.H.L."/>
            <person name="Zhang W."/>
            <person name="Li R."/>
            <person name="Nong W."/>
            <person name="Cheung F.K.M."/>
            <person name="Qiu J.-W."/>
            <person name="Qian P.-Y."/>
        </authorList>
    </citation>
    <scope>NUCLEOTIDE SEQUENCE</scope>
</reference>
<evidence type="ECO:0000256" key="8">
    <source>
        <dbReference type="ARBA" id="ARBA00049551"/>
    </source>
</evidence>
<dbReference type="InterPro" id="IPR038430">
    <property type="entry name" value="NDAH_ubi_oxred_su3_sf"/>
</dbReference>
<dbReference type="GO" id="GO:0008137">
    <property type="term" value="F:NADH dehydrogenase (ubiquinone) activity"/>
    <property type="evidence" value="ECO:0007669"/>
    <property type="project" value="UniProtKB-UniRule"/>
</dbReference>
<protein>
    <recommendedName>
        <fullName evidence="3 9">NADH-ubiquinone oxidoreductase chain 3</fullName>
        <ecNumber evidence="9">7.1.1.2</ecNumber>
    </recommendedName>
</protein>
<dbReference type="GO" id="GO:0031966">
    <property type="term" value="C:mitochondrial membrane"/>
    <property type="evidence" value="ECO:0007669"/>
    <property type="project" value="UniProtKB-SubCell"/>
</dbReference>
<dbReference type="EC" id="7.1.1.2" evidence="9"/>
<dbReference type="PANTHER" id="PTHR11058">
    <property type="entry name" value="NADH-UBIQUINONE OXIDOREDUCTASE CHAIN 3"/>
    <property type="match status" value="1"/>
</dbReference>
<proteinExistence type="inferred from homology"/>
<geneLocation type="mitochondrion" evidence="10"/>
<dbReference type="PANTHER" id="PTHR11058:SF9">
    <property type="entry name" value="NADH-UBIQUINONE OXIDOREDUCTASE CHAIN 3"/>
    <property type="match status" value="1"/>
</dbReference>
<keyword evidence="9" id="KW-0249">Electron transport</keyword>
<sequence>MILWLSILIIGAIPGGLFIVALLMNSNEHKVRDKSSPYECGFETIKSARSSFSMRFFLLAVMFVVFDVEVVMLVPIVFSMYKNISFLGCLCLVLFFFVLIVGCLYERRDGSMDWIG</sequence>
<evidence type="ECO:0000256" key="1">
    <source>
        <dbReference type="ARBA" id="ARBA00004370"/>
    </source>
</evidence>
<keyword evidence="9" id="KW-0520">NAD</keyword>
<dbReference type="Pfam" id="PF00507">
    <property type="entry name" value="Oxidored_q4"/>
    <property type="match status" value="1"/>
</dbReference>
<evidence type="ECO:0000256" key="5">
    <source>
        <dbReference type="ARBA" id="ARBA00022692"/>
    </source>
</evidence>
<keyword evidence="9" id="KW-1278">Translocase</keyword>
<dbReference type="Gene3D" id="1.20.58.1610">
    <property type="entry name" value="NADH:ubiquinone/plastoquinone oxidoreductase, chain 3"/>
    <property type="match status" value="1"/>
</dbReference>
<dbReference type="EMBL" id="KY705073">
    <property type="protein sequence ID" value="ASB29982.1"/>
    <property type="molecule type" value="Genomic_DNA"/>
</dbReference>
<dbReference type="InterPro" id="IPR000440">
    <property type="entry name" value="NADH_UbQ/plastoQ_OxRdtase_su3"/>
</dbReference>
<dbReference type="AlphaFoldDB" id="A0A1Z2WWY4"/>